<evidence type="ECO:0000313" key="1">
    <source>
        <dbReference type="EMBL" id="EZQ11266.1"/>
    </source>
</evidence>
<gene>
    <name evidence="1" type="ORF">CM19_01700</name>
</gene>
<proteinExistence type="predicted"/>
<evidence type="ECO:0000313" key="2">
    <source>
        <dbReference type="Proteomes" id="UP000024332"/>
    </source>
</evidence>
<dbReference type="EMBL" id="JFZT01000016">
    <property type="protein sequence ID" value="EZQ11266.1"/>
    <property type="molecule type" value="Genomic_DNA"/>
</dbReference>
<keyword evidence="2" id="KW-1185">Reference proteome</keyword>
<protein>
    <submittedName>
        <fullName evidence="1">Uncharacterized protein</fullName>
    </submittedName>
</protein>
<comment type="caution">
    <text evidence="1">The sequence shown here is derived from an EMBL/GenBank/DDBJ whole genome shotgun (WGS) entry which is preliminary data.</text>
</comment>
<dbReference type="AlphaFoldDB" id="A0A031LTW8"/>
<name>A0A031LTW8_9CREN</name>
<organism evidence="1 2">
    <name type="scientific">Candidatus Acidianus copahuensis</name>
    <dbReference type="NCBI Taxonomy" id="1160895"/>
    <lineage>
        <taxon>Archaea</taxon>
        <taxon>Thermoproteota</taxon>
        <taxon>Thermoprotei</taxon>
        <taxon>Sulfolobales</taxon>
        <taxon>Sulfolobaceae</taxon>
        <taxon>Acidianus</taxon>
    </lineage>
</organism>
<reference evidence="1 2" key="1">
    <citation type="submission" date="2014-03" db="EMBL/GenBank/DDBJ databases">
        <title>Draft genome sequence of the novel thermoacidophilic archaea Acidianus copahuensis ALE1 strain, isolated from Copahue volcanic area in Neuquen Argentina.</title>
        <authorList>
            <person name="Urbieta M.S."/>
            <person name="Rascovan N."/>
            <person name="Castro C."/>
            <person name="Revale S."/>
            <person name="Giaveno M.A."/>
            <person name="Vazquez M.P."/>
            <person name="Donati E.R."/>
        </authorList>
    </citation>
    <scope>NUCLEOTIDE SEQUENCE [LARGE SCALE GENOMIC DNA]</scope>
    <source>
        <strain evidence="1 2">ALE1</strain>
    </source>
</reference>
<sequence length="60" mass="6997">MSSKRGGFEGNIEECIYVLYVNVNMNVSKKEVKGIIALLINNYSSEKYNYLAEREIEREF</sequence>
<dbReference type="RefSeq" id="WP_048098675.1">
    <property type="nucleotide sequence ID" value="NZ_JFZT01000016.1"/>
</dbReference>
<dbReference type="Proteomes" id="UP000024332">
    <property type="component" value="Unassembled WGS sequence"/>
</dbReference>
<accession>A0A031LTW8</accession>